<accession>A0A0A9HWD4</accession>
<reference evidence="1" key="1">
    <citation type="submission" date="2014-09" db="EMBL/GenBank/DDBJ databases">
        <authorList>
            <person name="Magalhaes I.L.F."/>
            <person name="Oliveira U."/>
            <person name="Santos F.R."/>
            <person name="Vidigal T.H.D.A."/>
            <person name="Brescovit A.D."/>
            <person name="Santos A.J."/>
        </authorList>
    </citation>
    <scope>NUCLEOTIDE SEQUENCE</scope>
    <source>
        <tissue evidence="1">Shoot tissue taken approximately 20 cm above the soil surface</tissue>
    </source>
</reference>
<evidence type="ECO:0000313" key="1">
    <source>
        <dbReference type="EMBL" id="JAE37203.1"/>
    </source>
</evidence>
<proteinExistence type="predicted"/>
<name>A0A0A9HWD4_ARUDO</name>
<sequence>MHIHDPSSPQKQDVPLLHPYTCTGCHS</sequence>
<reference evidence="1" key="2">
    <citation type="journal article" date="2015" name="Data Brief">
        <title>Shoot transcriptome of the giant reed, Arundo donax.</title>
        <authorList>
            <person name="Barrero R.A."/>
            <person name="Guerrero F.D."/>
            <person name="Moolhuijzen P."/>
            <person name="Goolsby J.A."/>
            <person name="Tidwell J."/>
            <person name="Bellgard S.E."/>
            <person name="Bellgard M.I."/>
        </authorList>
    </citation>
    <scope>NUCLEOTIDE SEQUENCE</scope>
    <source>
        <tissue evidence="1">Shoot tissue taken approximately 20 cm above the soil surface</tissue>
    </source>
</reference>
<dbReference type="EMBL" id="GBRH01160693">
    <property type="protein sequence ID" value="JAE37203.1"/>
    <property type="molecule type" value="Transcribed_RNA"/>
</dbReference>
<organism evidence="1">
    <name type="scientific">Arundo donax</name>
    <name type="common">Giant reed</name>
    <name type="synonym">Donax arundinaceus</name>
    <dbReference type="NCBI Taxonomy" id="35708"/>
    <lineage>
        <taxon>Eukaryota</taxon>
        <taxon>Viridiplantae</taxon>
        <taxon>Streptophyta</taxon>
        <taxon>Embryophyta</taxon>
        <taxon>Tracheophyta</taxon>
        <taxon>Spermatophyta</taxon>
        <taxon>Magnoliopsida</taxon>
        <taxon>Liliopsida</taxon>
        <taxon>Poales</taxon>
        <taxon>Poaceae</taxon>
        <taxon>PACMAD clade</taxon>
        <taxon>Arundinoideae</taxon>
        <taxon>Arundineae</taxon>
        <taxon>Arundo</taxon>
    </lineage>
</organism>
<protein>
    <submittedName>
        <fullName evidence="1">Uncharacterized protein</fullName>
    </submittedName>
</protein>
<dbReference type="AlphaFoldDB" id="A0A0A9HWD4"/>